<organism evidence="2 3">
    <name type="scientific">Rhodotorula toruloides</name>
    <name type="common">Yeast</name>
    <name type="synonym">Rhodosporidium toruloides</name>
    <dbReference type="NCBI Taxonomy" id="5286"/>
    <lineage>
        <taxon>Eukaryota</taxon>
        <taxon>Fungi</taxon>
        <taxon>Dikarya</taxon>
        <taxon>Basidiomycota</taxon>
        <taxon>Pucciniomycotina</taxon>
        <taxon>Microbotryomycetes</taxon>
        <taxon>Sporidiobolales</taxon>
        <taxon>Sporidiobolaceae</taxon>
        <taxon>Rhodotorula</taxon>
    </lineage>
</organism>
<feature type="region of interest" description="Disordered" evidence="1">
    <location>
        <begin position="226"/>
        <end position="247"/>
    </location>
</feature>
<evidence type="ECO:0000256" key="1">
    <source>
        <dbReference type="SAM" id="MobiDB-lite"/>
    </source>
</evidence>
<proteinExistence type="predicted"/>
<feature type="compositionally biased region" description="Basic and acidic residues" evidence="1">
    <location>
        <begin position="233"/>
        <end position="243"/>
    </location>
</feature>
<dbReference type="PROSITE" id="PS51257">
    <property type="entry name" value="PROKAR_LIPOPROTEIN"/>
    <property type="match status" value="1"/>
</dbReference>
<name>A0A2S9ZX19_RHOTO</name>
<accession>A0A2S9ZX19</accession>
<evidence type="ECO:0000313" key="3">
    <source>
        <dbReference type="Proteomes" id="UP000239560"/>
    </source>
</evidence>
<sequence length="282" mass="31528">MEGRHPRERPSSVVAPLSTPLAAILASSCSATRRFITVDIVRGITGHAVSCCVCCLDSNGGSPRRLCHDRFVPLSPPPSRLINARLVARRVRCTQHCTSTFHRFRDSRRAIDRTLRRTRSLRRLNTAPARPRPVEQRSRTRSLKRQHCMLRRYGSTTLDKSLCSTRPSLSSRQHAFVVAAYNHIRRSLFNPANAWLIYTPAEPQHALSLLPTSTFRIRRASLSNKPACNAARSADKPPKDPWPRSRTARAESICSRSGLAGSGALLSSLERRRSWTYCAAGL</sequence>
<dbReference type="AlphaFoldDB" id="A0A2S9ZX19"/>
<reference evidence="2 3" key="1">
    <citation type="journal article" date="2018" name="Elife">
        <title>Functional genomics of lipid metabolism in the oleaginous yeast Rhodosporidium toruloides.</title>
        <authorList>
            <person name="Coradetti S.T."/>
            <person name="Pinel D."/>
            <person name="Geiselman G."/>
            <person name="Ito M."/>
            <person name="Mondo S."/>
            <person name="Reilly M.C."/>
            <person name="Cheng Y.F."/>
            <person name="Bauer S."/>
            <person name="Grigoriev I."/>
            <person name="Gladden J.M."/>
            <person name="Simmons B.A."/>
            <person name="Brem R."/>
            <person name="Arkin A.P."/>
            <person name="Skerker J.M."/>
        </authorList>
    </citation>
    <scope>NUCLEOTIDE SEQUENCE [LARGE SCALE GENOMIC DNA]</scope>
    <source>
        <strain evidence="2 3">NBRC 0880</strain>
    </source>
</reference>
<protein>
    <submittedName>
        <fullName evidence="2">Uncharacterized protein</fullName>
    </submittedName>
</protein>
<evidence type="ECO:0000313" key="2">
    <source>
        <dbReference type="EMBL" id="PRQ70309.1"/>
    </source>
</evidence>
<comment type="caution">
    <text evidence="2">The sequence shown here is derived from an EMBL/GenBank/DDBJ whole genome shotgun (WGS) entry which is preliminary data.</text>
</comment>
<gene>
    <name evidence="2" type="ORF">AAT19DRAFT_11058</name>
</gene>
<dbReference type="Proteomes" id="UP000239560">
    <property type="component" value="Unassembled WGS sequence"/>
</dbReference>
<dbReference type="EMBL" id="LCTV02000015">
    <property type="protein sequence ID" value="PRQ70309.1"/>
    <property type="molecule type" value="Genomic_DNA"/>
</dbReference>